<protein>
    <submittedName>
        <fullName evidence="2">Uncharacterized protein</fullName>
    </submittedName>
</protein>
<accession>A0A940DU06</accession>
<dbReference type="EMBL" id="JADILV010000077">
    <property type="protein sequence ID" value="MBO8484520.1"/>
    <property type="molecule type" value="Genomic_DNA"/>
</dbReference>
<evidence type="ECO:0000313" key="2">
    <source>
        <dbReference type="EMBL" id="MBO8484520.1"/>
    </source>
</evidence>
<organism evidence="2 3">
    <name type="scientific">Candidatus Cryptobacteroides avicola</name>
    <dbReference type="NCBI Taxonomy" id="2840757"/>
    <lineage>
        <taxon>Bacteria</taxon>
        <taxon>Pseudomonadati</taxon>
        <taxon>Bacteroidota</taxon>
        <taxon>Bacteroidia</taxon>
        <taxon>Bacteroidales</taxon>
        <taxon>Candidatus Cryptobacteroides</taxon>
    </lineage>
</organism>
<gene>
    <name evidence="2" type="ORF">IAB75_10490</name>
</gene>
<evidence type="ECO:0000313" key="3">
    <source>
        <dbReference type="Proteomes" id="UP000725002"/>
    </source>
</evidence>
<reference evidence="2" key="1">
    <citation type="submission" date="2020-10" db="EMBL/GenBank/DDBJ databases">
        <authorList>
            <person name="Gilroy R."/>
        </authorList>
    </citation>
    <scope>NUCLEOTIDE SEQUENCE</scope>
    <source>
        <strain evidence="2">G3-8215</strain>
    </source>
</reference>
<comment type="caution">
    <text evidence="2">The sequence shown here is derived from an EMBL/GenBank/DDBJ whole genome shotgun (WGS) entry which is preliminary data.</text>
</comment>
<name>A0A940DU06_9BACT</name>
<feature type="signal peptide" evidence="1">
    <location>
        <begin position="1"/>
        <end position="24"/>
    </location>
</feature>
<sequence length="760" mass="86632">MKNWKLTGCVLAVLMSLASVLPSAGQEIKLVTGRIINKTTMKPFDPADIMIYSFNTVGEAEDSYKTMTQDGGYVFATNMISPDSGGYYEVRVSETGAIIVKGAGKEMCMMEKVNYRMEINFEMEGGIELPPATLNAKLSEPAPMKERNVMNGNNLEVSNTIPLPDHFGKTNARLILQPILYDGGTDKLLKYLDPMVFDGEQYSLTQERRMAYDRNNDPLTKFVNEEPLRDTSMIVSWSDTVKVSDPDKSYYVNGVMRLEDYNQIYYERKMLLASARSVRPLKFLQYTMDQYYLDPEEYKEKPRRERRNTAGNISLTFLVGKAELDDSDTTNRAQLGLLKNDLLNIVQGEGSQLKEFFITGISSPDGSYQSNLKLARERMRYALSQITSVLSKHVRDRVYMRTEAEVAPWSAVVDLLTADSLMTEAAGLQEIIDKYPDNHDAQSIRIRQLPYYRDVVVDYLPKLRSVKYEYNYEIYRELTPEEIMDRYENDEDYRSGRKEFALYEFWNLFRMVEDPDELEVLYKRAYDASIKETGRPWALAANNLAVAYLRKDKADTTILAPLIDAKIKRVNVIERRADGTVNSVINPEAVVANQISMYLKMRNFERASVLAQLLPDTEKNRVIKAFTLCLGGYYIGGDTPEEQQQAKEVFNVVANSTPLNKVVMCLAMDNKAYTSMASQAINALPQDDPLTYYLWAIIKCRESQEQQGFDAYMIEMDAESWLLKAFQGDKKYVGLASADGDILESVFKNANEMYEDGTVM</sequence>
<evidence type="ECO:0000256" key="1">
    <source>
        <dbReference type="SAM" id="SignalP"/>
    </source>
</evidence>
<proteinExistence type="predicted"/>
<dbReference type="Proteomes" id="UP000725002">
    <property type="component" value="Unassembled WGS sequence"/>
</dbReference>
<feature type="chain" id="PRO_5037175128" evidence="1">
    <location>
        <begin position="25"/>
        <end position="760"/>
    </location>
</feature>
<reference evidence="2" key="2">
    <citation type="journal article" date="2021" name="PeerJ">
        <title>Extensive microbial diversity within the chicken gut microbiome revealed by metagenomics and culture.</title>
        <authorList>
            <person name="Gilroy R."/>
            <person name="Ravi A."/>
            <person name="Getino M."/>
            <person name="Pursley I."/>
            <person name="Horton D.L."/>
            <person name="Alikhan N.F."/>
            <person name="Baker D."/>
            <person name="Gharbi K."/>
            <person name="Hall N."/>
            <person name="Watson M."/>
            <person name="Adriaenssens E.M."/>
            <person name="Foster-Nyarko E."/>
            <person name="Jarju S."/>
            <person name="Secka A."/>
            <person name="Antonio M."/>
            <person name="Oren A."/>
            <person name="Chaudhuri R.R."/>
            <person name="La Ragione R."/>
            <person name="Hildebrand F."/>
            <person name="Pallen M.J."/>
        </authorList>
    </citation>
    <scope>NUCLEOTIDE SEQUENCE</scope>
    <source>
        <strain evidence="2">G3-8215</strain>
    </source>
</reference>
<dbReference type="AlphaFoldDB" id="A0A940DU06"/>
<keyword evidence="1" id="KW-0732">Signal</keyword>